<keyword evidence="2" id="KW-1185">Reference proteome</keyword>
<reference evidence="1" key="1">
    <citation type="journal article" date="2021" name="Genome Biol. Evol.">
        <title>A High-Quality Reference Genome for a Parasitic Bivalve with Doubly Uniparental Inheritance (Bivalvia: Unionida).</title>
        <authorList>
            <person name="Smith C.H."/>
        </authorList>
    </citation>
    <scope>NUCLEOTIDE SEQUENCE</scope>
    <source>
        <strain evidence="1">CHS0354</strain>
    </source>
</reference>
<name>A0AAE0VKE4_9BIVA</name>
<gene>
    <name evidence="1" type="ORF">CHS0354_000852</name>
</gene>
<protein>
    <submittedName>
        <fullName evidence="1">Uncharacterized protein</fullName>
    </submittedName>
</protein>
<sequence length="144" mass="16402">MYYSNLGAVAQEAIALNQLYKTSSLEMKYRCMDRECKTVSETYEAVTGDNNARKSSVTCVNGLNDQSEKGVIDTRREYDALQVVNKNDSDVNIYPNMKLGSCESVDIEKGQNRDVLQLLRTMQLMLQTRWLGIWKNCCKDVLNP</sequence>
<reference evidence="1" key="3">
    <citation type="submission" date="2023-05" db="EMBL/GenBank/DDBJ databases">
        <authorList>
            <person name="Smith C.H."/>
        </authorList>
    </citation>
    <scope>NUCLEOTIDE SEQUENCE</scope>
    <source>
        <strain evidence="1">CHS0354</strain>
        <tissue evidence="1">Mantle</tissue>
    </source>
</reference>
<organism evidence="1 2">
    <name type="scientific">Potamilus streckersoni</name>
    <dbReference type="NCBI Taxonomy" id="2493646"/>
    <lineage>
        <taxon>Eukaryota</taxon>
        <taxon>Metazoa</taxon>
        <taxon>Spiralia</taxon>
        <taxon>Lophotrochozoa</taxon>
        <taxon>Mollusca</taxon>
        <taxon>Bivalvia</taxon>
        <taxon>Autobranchia</taxon>
        <taxon>Heteroconchia</taxon>
        <taxon>Palaeoheterodonta</taxon>
        <taxon>Unionida</taxon>
        <taxon>Unionoidea</taxon>
        <taxon>Unionidae</taxon>
        <taxon>Ambleminae</taxon>
        <taxon>Lampsilini</taxon>
        <taxon>Potamilus</taxon>
    </lineage>
</organism>
<dbReference type="Proteomes" id="UP001195483">
    <property type="component" value="Unassembled WGS sequence"/>
</dbReference>
<evidence type="ECO:0000313" key="2">
    <source>
        <dbReference type="Proteomes" id="UP001195483"/>
    </source>
</evidence>
<dbReference type="AlphaFoldDB" id="A0AAE0VKE4"/>
<dbReference type="EMBL" id="JAEAOA010000086">
    <property type="protein sequence ID" value="KAK3579975.1"/>
    <property type="molecule type" value="Genomic_DNA"/>
</dbReference>
<reference evidence="1" key="2">
    <citation type="journal article" date="2021" name="Genome Biol. Evol.">
        <title>Developing a high-quality reference genome for a parasitic bivalve with doubly uniparental inheritance (Bivalvia: Unionida).</title>
        <authorList>
            <person name="Smith C.H."/>
        </authorList>
    </citation>
    <scope>NUCLEOTIDE SEQUENCE</scope>
    <source>
        <strain evidence="1">CHS0354</strain>
        <tissue evidence="1">Mantle</tissue>
    </source>
</reference>
<evidence type="ECO:0000313" key="1">
    <source>
        <dbReference type="EMBL" id="KAK3579975.1"/>
    </source>
</evidence>
<proteinExistence type="predicted"/>
<accession>A0AAE0VKE4</accession>
<comment type="caution">
    <text evidence="1">The sequence shown here is derived from an EMBL/GenBank/DDBJ whole genome shotgun (WGS) entry which is preliminary data.</text>
</comment>